<comment type="subcellular location">
    <subcellularLocation>
        <location evidence="1">Cytoplasm</location>
    </subcellularLocation>
</comment>
<dbReference type="Gene3D" id="1.10.10.10">
    <property type="entry name" value="Winged helix-like DNA-binding domain superfamily/Winged helix DNA-binding domain"/>
    <property type="match status" value="1"/>
</dbReference>
<proteinExistence type="predicted"/>
<dbReference type="PANTHER" id="PTHR33164:SF5">
    <property type="entry name" value="ORGANIC HYDROPEROXIDE RESISTANCE TRANSCRIPTIONAL REGULATOR"/>
    <property type="match status" value="1"/>
</dbReference>
<evidence type="ECO:0000313" key="7">
    <source>
        <dbReference type="EMBL" id="SMO91609.1"/>
    </source>
</evidence>
<dbReference type="Proteomes" id="UP000317557">
    <property type="component" value="Unassembled WGS sequence"/>
</dbReference>
<dbReference type="InterPro" id="IPR036390">
    <property type="entry name" value="WH_DNA-bd_sf"/>
</dbReference>
<dbReference type="SUPFAM" id="SSF46785">
    <property type="entry name" value="Winged helix' DNA-binding domain"/>
    <property type="match status" value="1"/>
</dbReference>
<dbReference type="GO" id="GO:0003677">
    <property type="term" value="F:DNA binding"/>
    <property type="evidence" value="ECO:0007669"/>
    <property type="project" value="UniProtKB-KW"/>
</dbReference>
<evidence type="ECO:0000259" key="6">
    <source>
        <dbReference type="PROSITE" id="PS50995"/>
    </source>
</evidence>
<dbReference type="GO" id="GO:0005737">
    <property type="term" value="C:cytoplasm"/>
    <property type="evidence" value="ECO:0007669"/>
    <property type="project" value="UniProtKB-SubCell"/>
</dbReference>
<dbReference type="SMART" id="SM00347">
    <property type="entry name" value="HTH_MARR"/>
    <property type="match status" value="1"/>
</dbReference>
<keyword evidence="4 7" id="KW-0238">DNA-binding</keyword>
<keyword evidence="3" id="KW-0805">Transcription regulation</keyword>
<dbReference type="PANTHER" id="PTHR33164">
    <property type="entry name" value="TRANSCRIPTIONAL REGULATOR, MARR FAMILY"/>
    <property type="match status" value="1"/>
</dbReference>
<accession>A0A521F613</accession>
<evidence type="ECO:0000256" key="2">
    <source>
        <dbReference type="ARBA" id="ARBA00022490"/>
    </source>
</evidence>
<evidence type="ECO:0000256" key="1">
    <source>
        <dbReference type="ARBA" id="ARBA00004496"/>
    </source>
</evidence>
<evidence type="ECO:0000256" key="3">
    <source>
        <dbReference type="ARBA" id="ARBA00023015"/>
    </source>
</evidence>
<dbReference type="InterPro" id="IPR039422">
    <property type="entry name" value="MarR/SlyA-like"/>
</dbReference>
<evidence type="ECO:0000256" key="5">
    <source>
        <dbReference type="ARBA" id="ARBA00023163"/>
    </source>
</evidence>
<sequence>MSTEELKLDHQICFPVYAASRLIIRQYQPYLDELNITYPQYLVLLVLWEEEGISINRITERLVLNTNTVTPLLKRMEKQGLIKRKKSKEDQRKVLIYLTQEGKDMEEQAVHIPRSLTEGLSSGDELNINELIDMKEKLEQLIEFLQEKESKD</sequence>
<dbReference type="PRINTS" id="PR00598">
    <property type="entry name" value="HTHMARR"/>
</dbReference>
<organism evidence="7 8">
    <name type="scientific">Gracilimonas mengyeensis</name>
    <dbReference type="NCBI Taxonomy" id="1302730"/>
    <lineage>
        <taxon>Bacteria</taxon>
        <taxon>Pseudomonadati</taxon>
        <taxon>Balneolota</taxon>
        <taxon>Balneolia</taxon>
        <taxon>Balneolales</taxon>
        <taxon>Balneolaceae</taxon>
        <taxon>Gracilimonas</taxon>
    </lineage>
</organism>
<dbReference type="PROSITE" id="PS50995">
    <property type="entry name" value="HTH_MARR_2"/>
    <property type="match status" value="1"/>
</dbReference>
<dbReference type="AlphaFoldDB" id="A0A521F613"/>
<dbReference type="RefSeq" id="WP_142455659.1">
    <property type="nucleotide sequence ID" value="NZ_FXTP01000015.1"/>
</dbReference>
<reference evidence="7 8" key="1">
    <citation type="submission" date="2017-05" db="EMBL/GenBank/DDBJ databases">
        <authorList>
            <person name="Varghese N."/>
            <person name="Submissions S."/>
        </authorList>
    </citation>
    <scope>NUCLEOTIDE SEQUENCE [LARGE SCALE GENOMIC DNA]</scope>
    <source>
        <strain evidence="7 8">DSM 21985</strain>
    </source>
</reference>
<keyword evidence="2" id="KW-0963">Cytoplasm</keyword>
<dbReference type="InterPro" id="IPR036388">
    <property type="entry name" value="WH-like_DNA-bd_sf"/>
</dbReference>
<gene>
    <name evidence="7" type="ORF">SAMN06265219_11597</name>
</gene>
<keyword evidence="5" id="KW-0804">Transcription</keyword>
<dbReference type="InterPro" id="IPR000835">
    <property type="entry name" value="HTH_MarR-typ"/>
</dbReference>
<evidence type="ECO:0000313" key="8">
    <source>
        <dbReference type="Proteomes" id="UP000317557"/>
    </source>
</evidence>
<name>A0A521F613_9BACT</name>
<evidence type="ECO:0000256" key="4">
    <source>
        <dbReference type="ARBA" id="ARBA00023125"/>
    </source>
</evidence>
<dbReference type="Pfam" id="PF22381">
    <property type="entry name" value="Staph_reg_Sar_Rot"/>
    <property type="match status" value="1"/>
</dbReference>
<dbReference type="FunFam" id="1.10.10.10:FF:000163">
    <property type="entry name" value="MarR family transcriptional regulator"/>
    <property type="match status" value="1"/>
</dbReference>
<dbReference type="OrthoDB" id="9806864at2"/>
<dbReference type="GO" id="GO:0006950">
    <property type="term" value="P:response to stress"/>
    <property type="evidence" value="ECO:0007669"/>
    <property type="project" value="TreeGrafter"/>
</dbReference>
<keyword evidence="8" id="KW-1185">Reference proteome</keyword>
<feature type="domain" description="HTH marR-type" evidence="6">
    <location>
        <begin position="1"/>
        <end position="140"/>
    </location>
</feature>
<dbReference type="EMBL" id="FXTP01000015">
    <property type="protein sequence ID" value="SMO91609.1"/>
    <property type="molecule type" value="Genomic_DNA"/>
</dbReference>
<dbReference type="GO" id="GO:0003700">
    <property type="term" value="F:DNA-binding transcription factor activity"/>
    <property type="evidence" value="ECO:0007669"/>
    <property type="project" value="InterPro"/>
</dbReference>
<protein>
    <submittedName>
        <fullName evidence="7">DNA-binding transcriptional regulator, MarR family</fullName>
    </submittedName>
</protein>
<dbReference type="InterPro" id="IPR055166">
    <property type="entry name" value="Transc_reg_Sar_Rot_HTH"/>
</dbReference>